<proteinExistence type="inferred from homology"/>
<evidence type="ECO:0000256" key="1">
    <source>
        <dbReference type="ARBA" id="ARBA00005417"/>
    </source>
</evidence>
<evidence type="ECO:0000256" key="4">
    <source>
        <dbReference type="ARBA" id="ARBA00022840"/>
    </source>
</evidence>
<accession>A0A1S1V5R1</accession>
<dbReference type="InterPro" id="IPR017911">
    <property type="entry name" value="MacB-like_ATP-bd"/>
</dbReference>
<protein>
    <submittedName>
        <fullName evidence="6">Bacitracin export ATP-binding protein BceA</fullName>
    </submittedName>
</protein>
<organism evidence="6 7">
    <name type="scientific">Andreesenia angusta</name>
    <dbReference type="NCBI Taxonomy" id="39480"/>
    <lineage>
        <taxon>Bacteria</taxon>
        <taxon>Bacillati</taxon>
        <taxon>Bacillota</taxon>
        <taxon>Tissierellia</taxon>
        <taxon>Tissierellales</taxon>
        <taxon>Gottschalkiaceae</taxon>
        <taxon>Andreesenia</taxon>
    </lineage>
</organism>
<dbReference type="CDD" id="cd03255">
    <property type="entry name" value="ABC_MJ0796_LolCDE_FtsE"/>
    <property type="match status" value="1"/>
</dbReference>
<dbReference type="Pfam" id="PF00005">
    <property type="entry name" value="ABC_tran"/>
    <property type="match status" value="1"/>
</dbReference>
<dbReference type="GO" id="GO:0005524">
    <property type="term" value="F:ATP binding"/>
    <property type="evidence" value="ECO:0007669"/>
    <property type="project" value="UniProtKB-KW"/>
</dbReference>
<comment type="similarity">
    <text evidence="1">Belongs to the ABC transporter superfamily.</text>
</comment>
<dbReference type="EMBL" id="MKIE01000006">
    <property type="protein sequence ID" value="OHW61953.1"/>
    <property type="molecule type" value="Genomic_DNA"/>
</dbReference>
<keyword evidence="4 6" id="KW-0067">ATP-binding</keyword>
<evidence type="ECO:0000259" key="5">
    <source>
        <dbReference type="PROSITE" id="PS50893"/>
    </source>
</evidence>
<dbReference type="RefSeq" id="WP_071063637.1">
    <property type="nucleotide sequence ID" value="NZ_MKIE01000006.1"/>
</dbReference>
<evidence type="ECO:0000256" key="2">
    <source>
        <dbReference type="ARBA" id="ARBA00022448"/>
    </source>
</evidence>
<reference evidence="6 7" key="1">
    <citation type="submission" date="2016-09" db="EMBL/GenBank/DDBJ databases">
        <title>Genome sequence of Eubacterium angustum.</title>
        <authorList>
            <person name="Poehlein A."/>
            <person name="Daniel R."/>
        </authorList>
    </citation>
    <scope>NUCLEOTIDE SEQUENCE [LARGE SCALE GENOMIC DNA]</scope>
    <source>
        <strain evidence="6 7">DSM 1989</strain>
    </source>
</reference>
<dbReference type="PANTHER" id="PTHR42798:SF6">
    <property type="entry name" value="CELL DIVISION ATP-BINDING PROTEIN FTSE"/>
    <property type="match status" value="1"/>
</dbReference>
<dbReference type="InterPro" id="IPR003593">
    <property type="entry name" value="AAA+_ATPase"/>
</dbReference>
<evidence type="ECO:0000256" key="3">
    <source>
        <dbReference type="ARBA" id="ARBA00022741"/>
    </source>
</evidence>
<dbReference type="GO" id="GO:0016887">
    <property type="term" value="F:ATP hydrolysis activity"/>
    <property type="evidence" value="ECO:0007669"/>
    <property type="project" value="InterPro"/>
</dbReference>
<keyword evidence="3" id="KW-0547">Nucleotide-binding</keyword>
<comment type="caution">
    <text evidence="6">The sequence shown here is derived from an EMBL/GenBank/DDBJ whole genome shotgun (WGS) entry which is preliminary data.</text>
</comment>
<dbReference type="FunFam" id="3.40.50.300:FF:000032">
    <property type="entry name" value="Export ABC transporter ATP-binding protein"/>
    <property type="match status" value="1"/>
</dbReference>
<feature type="domain" description="ABC transporter" evidence="5">
    <location>
        <begin position="6"/>
        <end position="229"/>
    </location>
</feature>
<evidence type="ECO:0000313" key="7">
    <source>
        <dbReference type="Proteomes" id="UP000180254"/>
    </source>
</evidence>
<dbReference type="PROSITE" id="PS00211">
    <property type="entry name" value="ABC_TRANSPORTER_1"/>
    <property type="match status" value="1"/>
</dbReference>
<dbReference type="InterPro" id="IPR017871">
    <property type="entry name" value="ABC_transporter-like_CS"/>
</dbReference>
<dbReference type="PROSITE" id="PS50893">
    <property type="entry name" value="ABC_TRANSPORTER_2"/>
    <property type="match status" value="1"/>
</dbReference>
<dbReference type="GO" id="GO:0098796">
    <property type="term" value="C:membrane protein complex"/>
    <property type="evidence" value="ECO:0007669"/>
    <property type="project" value="UniProtKB-ARBA"/>
</dbReference>
<sequence>MENNLISLECIKKSYRTPAGEFPVLKGLNLDISEGEFISIMGKSGSGKTTLLNLIGLLDRFDGGEYVFRGENITTFSENRKSEFRNDNMGFIFQQFHLIESLTVYQNIEIPLLYRKSGSKESRKKAIEEKLRQVGLYEKRMNKPFELSGGQQQRIAIARALVTDPYIILADEPTGALDSETSKDIMALLKELNDSGKTIVMVTHDSDLRRYTTRDVFLKDGEFAGEDAI</sequence>
<keyword evidence="7" id="KW-1185">Reference proteome</keyword>
<dbReference type="SMART" id="SM00382">
    <property type="entry name" value="AAA"/>
    <property type="match status" value="1"/>
</dbReference>
<dbReference type="Gene3D" id="3.40.50.300">
    <property type="entry name" value="P-loop containing nucleotide triphosphate hydrolases"/>
    <property type="match status" value="1"/>
</dbReference>
<dbReference type="Proteomes" id="UP000180254">
    <property type="component" value="Unassembled WGS sequence"/>
</dbReference>
<dbReference type="GO" id="GO:0022857">
    <property type="term" value="F:transmembrane transporter activity"/>
    <property type="evidence" value="ECO:0007669"/>
    <property type="project" value="UniProtKB-ARBA"/>
</dbReference>
<evidence type="ECO:0000313" key="6">
    <source>
        <dbReference type="EMBL" id="OHW61953.1"/>
    </source>
</evidence>
<dbReference type="InterPro" id="IPR003439">
    <property type="entry name" value="ABC_transporter-like_ATP-bd"/>
</dbReference>
<gene>
    <name evidence="6" type="primary">bceA</name>
    <name evidence="6" type="ORF">EUAN_17160</name>
</gene>
<dbReference type="OrthoDB" id="9802264at2"/>
<dbReference type="AlphaFoldDB" id="A0A1S1V5R1"/>
<dbReference type="SUPFAM" id="SSF52540">
    <property type="entry name" value="P-loop containing nucleoside triphosphate hydrolases"/>
    <property type="match status" value="1"/>
</dbReference>
<name>A0A1S1V5R1_9FIRM</name>
<keyword evidence="2" id="KW-0813">Transport</keyword>
<dbReference type="InterPro" id="IPR027417">
    <property type="entry name" value="P-loop_NTPase"/>
</dbReference>
<dbReference type="STRING" id="39480.EUAN_17160"/>
<dbReference type="PANTHER" id="PTHR42798">
    <property type="entry name" value="LIPOPROTEIN-RELEASING SYSTEM ATP-BINDING PROTEIN LOLD"/>
    <property type="match status" value="1"/>
</dbReference>